<evidence type="ECO:0000256" key="5">
    <source>
        <dbReference type="ARBA" id="ARBA00022989"/>
    </source>
</evidence>
<dbReference type="PANTHER" id="PTHR30106:SF2">
    <property type="entry name" value="UPF0324 INNER MEMBRANE PROTEIN YEIH"/>
    <property type="match status" value="1"/>
</dbReference>
<dbReference type="InterPro" id="IPR018383">
    <property type="entry name" value="UPF0324_pro"/>
</dbReference>
<comment type="subcellular location">
    <subcellularLocation>
        <location evidence="1">Cell membrane</location>
        <topology evidence="1">Multi-pass membrane protein</topology>
    </subcellularLocation>
</comment>
<evidence type="ECO:0000256" key="1">
    <source>
        <dbReference type="ARBA" id="ARBA00004651"/>
    </source>
</evidence>
<keyword evidence="8" id="KW-1185">Reference proteome</keyword>
<protein>
    <submittedName>
        <fullName evidence="7">Uncharacterized protein</fullName>
    </submittedName>
</protein>
<comment type="similarity">
    <text evidence="2">Belongs to the UPF0324 family.</text>
</comment>
<gene>
    <name evidence="7" type="ORF">AAW01_11310</name>
</gene>
<keyword evidence="3" id="KW-1003">Cell membrane</keyword>
<evidence type="ECO:0000256" key="6">
    <source>
        <dbReference type="ARBA" id="ARBA00023136"/>
    </source>
</evidence>
<dbReference type="AlphaFoldDB" id="A0A0G9MN07"/>
<evidence type="ECO:0000256" key="2">
    <source>
        <dbReference type="ARBA" id="ARBA00007977"/>
    </source>
</evidence>
<comment type="caution">
    <text evidence="7">The sequence shown here is derived from an EMBL/GenBank/DDBJ whole genome shotgun (WGS) entry which is preliminary data.</text>
</comment>
<dbReference type="KEGG" id="egn:BMF35_a1256"/>
<name>A0A0G9MN07_9SPHN</name>
<dbReference type="Proteomes" id="UP000053070">
    <property type="component" value="Unassembled WGS sequence"/>
</dbReference>
<dbReference type="OrthoDB" id="5393513at2"/>
<dbReference type="PANTHER" id="PTHR30106">
    <property type="entry name" value="INNER MEMBRANE PROTEIN YEIH-RELATED"/>
    <property type="match status" value="1"/>
</dbReference>
<organism evidence="7 8">
    <name type="scientific">Aurantiacibacter gangjinensis</name>
    <dbReference type="NCBI Taxonomy" id="502682"/>
    <lineage>
        <taxon>Bacteria</taxon>
        <taxon>Pseudomonadati</taxon>
        <taxon>Pseudomonadota</taxon>
        <taxon>Alphaproteobacteria</taxon>
        <taxon>Sphingomonadales</taxon>
        <taxon>Erythrobacteraceae</taxon>
        <taxon>Aurantiacibacter</taxon>
    </lineage>
</organism>
<evidence type="ECO:0000313" key="7">
    <source>
        <dbReference type="EMBL" id="KLE32009.1"/>
    </source>
</evidence>
<evidence type="ECO:0000313" key="8">
    <source>
        <dbReference type="Proteomes" id="UP000053070"/>
    </source>
</evidence>
<dbReference type="STRING" id="502682.BMF35_a1256"/>
<proteinExistence type="inferred from homology"/>
<keyword evidence="6" id="KW-0472">Membrane</keyword>
<sequence>MGRGQTGNAPSPAIYAGDLYCEYYIAEAPVPQRGLRHFVPGILLCGTAALAAAFLAGQYAFPVMVLGLLIGLALSFAGQEETVAPGLDLAATRLAQVGIALLGLQVSAAQVTALGWGALAGLLVVMAGTIVVALLTARLVGESRAFGLLAGGATAICGASAAVALYGAMGRNKVDKARFTLTLVGVAVASAIAMTLYPSFAGAIGLTDTQAGFLIGASVHDAAQAIGGGFAFSDEAGANATVTKLARVAMLGPLVALTAIWLADKRDATAADARGRRLPMPWFVAAFLLLAIANSALDIPAQIADHALDLSKALLLLAVVAIAMRSRPQMLLEAGWRTLAPVAAASLTAFALATAATVLLVGQ</sequence>
<dbReference type="GO" id="GO:0005886">
    <property type="term" value="C:plasma membrane"/>
    <property type="evidence" value="ECO:0007669"/>
    <property type="project" value="UniProtKB-SubCell"/>
</dbReference>
<dbReference type="Pfam" id="PF03601">
    <property type="entry name" value="Cons_hypoth698"/>
    <property type="match status" value="1"/>
</dbReference>
<keyword evidence="5" id="KW-1133">Transmembrane helix</keyword>
<reference evidence="7 8" key="1">
    <citation type="submission" date="2015-04" db="EMBL/GenBank/DDBJ databases">
        <title>The draft genome sequence of Erythrobacr gangjinensis K7-2.</title>
        <authorList>
            <person name="Zhuang L."/>
            <person name="Liu Y."/>
            <person name="Shao Z."/>
        </authorList>
    </citation>
    <scope>NUCLEOTIDE SEQUENCE [LARGE SCALE GENOMIC DNA]</scope>
    <source>
        <strain evidence="7 8">K7-2</strain>
    </source>
</reference>
<dbReference type="RefSeq" id="WP_047007357.1">
    <property type="nucleotide sequence ID" value="NZ_CP018097.1"/>
</dbReference>
<evidence type="ECO:0000256" key="3">
    <source>
        <dbReference type="ARBA" id="ARBA00022475"/>
    </source>
</evidence>
<dbReference type="PATRIC" id="fig|502682.8.peg.2307"/>
<accession>A0A0G9MN07</accession>
<keyword evidence="4" id="KW-0812">Transmembrane</keyword>
<evidence type="ECO:0000256" key="4">
    <source>
        <dbReference type="ARBA" id="ARBA00022692"/>
    </source>
</evidence>
<dbReference type="EMBL" id="LBHC01000002">
    <property type="protein sequence ID" value="KLE32009.1"/>
    <property type="molecule type" value="Genomic_DNA"/>
</dbReference>